<evidence type="ECO:0000313" key="9">
    <source>
        <dbReference type="EMBL" id="PJZ47657.1"/>
    </source>
</evidence>
<evidence type="ECO:0000256" key="2">
    <source>
        <dbReference type="ARBA" id="ARBA00009142"/>
    </source>
</evidence>
<reference evidence="9 10" key="1">
    <citation type="submission" date="2017-07" db="EMBL/GenBank/DDBJ databases">
        <title>Leptospira spp. isolated from tropical soils.</title>
        <authorList>
            <person name="Thibeaux R."/>
            <person name="Iraola G."/>
            <person name="Ferres I."/>
            <person name="Bierque E."/>
            <person name="Girault D."/>
            <person name="Soupe-Gilbert M.-E."/>
            <person name="Picardeau M."/>
            <person name="Goarant C."/>
        </authorList>
    </citation>
    <scope>NUCLEOTIDE SEQUENCE [LARGE SCALE GENOMIC DNA]</scope>
    <source>
        <strain evidence="9 10">FH4-C-A2</strain>
    </source>
</reference>
<dbReference type="OrthoDB" id="8421744at2"/>
<feature type="transmembrane region" description="Helical" evidence="8">
    <location>
        <begin position="125"/>
        <end position="152"/>
    </location>
</feature>
<dbReference type="InterPro" id="IPR052017">
    <property type="entry name" value="TSUP"/>
</dbReference>
<protein>
    <recommendedName>
        <fullName evidence="8">Probable membrane transporter protein</fullName>
    </recommendedName>
</protein>
<dbReference type="PANTHER" id="PTHR30269:SF37">
    <property type="entry name" value="MEMBRANE TRANSPORTER PROTEIN"/>
    <property type="match status" value="1"/>
</dbReference>
<evidence type="ECO:0000256" key="1">
    <source>
        <dbReference type="ARBA" id="ARBA00004651"/>
    </source>
</evidence>
<evidence type="ECO:0000313" key="10">
    <source>
        <dbReference type="Proteomes" id="UP000231926"/>
    </source>
</evidence>
<evidence type="ECO:0000256" key="4">
    <source>
        <dbReference type="ARBA" id="ARBA00022475"/>
    </source>
</evidence>
<proteinExistence type="inferred from homology"/>
<feature type="transmembrane region" description="Helical" evidence="8">
    <location>
        <begin position="70"/>
        <end position="89"/>
    </location>
</feature>
<evidence type="ECO:0000256" key="3">
    <source>
        <dbReference type="ARBA" id="ARBA00022448"/>
    </source>
</evidence>
<dbReference type="GO" id="GO:0005886">
    <property type="term" value="C:plasma membrane"/>
    <property type="evidence" value="ECO:0007669"/>
    <property type="project" value="UniProtKB-SubCell"/>
</dbReference>
<dbReference type="RefSeq" id="WP_100711681.1">
    <property type="nucleotide sequence ID" value="NZ_NPDR01000012.1"/>
</dbReference>
<evidence type="ECO:0000256" key="7">
    <source>
        <dbReference type="ARBA" id="ARBA00023136"/>
    </source>
</evidence>
<feature type="transmembrane region" description="Helical" evidence="8">
    <location>
        <begin position="25"/>
        <end position="49"/>
    </location>
</feature>
<evidence type="ECO:0000256" key="8">
    <source>
        <dbReference type="RuleBase" id="RU363041"/>
    </source>
</evidence>
<keyword evidence="10" id="KW-1185">Reference proteome</keyword>
<dbReference type="Proteomes" id="UP000231926">
    <property type="component" value="Unassembled WGS sequence"/>
</dbReference>
<feature type="transmembrane region" description="Helical" evidence="8">
    <location>
        <begin position="228"/>
        <end position="245"/>
    </location>
</feature>
<sequence>MLPALVLLFFGSILAFWVSTICGGGASLILIPILTSLLTPSIVPFALTLGTASNSASRIIVFRKSIDWKIFYWFVPFSIPAVLLGAWLIKFLNPIYLQLSVSLFLLANLPEIFQSKADHETKEKPYSNVIIAILGFFSGLVSGITGAIGLIFNRFYLNYGLKKEEIVATRAANELFLHLFKLAVYIALGFYSESAIYIGVSIAFASIISSFSIKYILPYISDLAFKRIGYISMVIAGIFLFSNSINKIIDQDHISVSTSWVIREQETRIKWRESNFVLEYSWEEGLEIERPILPQELPDNLKLKYESMTKEYDKVLVEKVFRFREPISYEFYCYKQDNITKFEFSE</sequence>
<dbReference type="AlphaFoldDB" id="A0A2M9Y7Y3"/>
<gene>
    <name evidence="9" type="ORF">CH362_17870</name>
</gene>
<evidence type="ECO:0000256" key="6">
    <source>
        <dbReference type="ARBA" id="ARBA00022989"/>
    </source>
</evidence>
<dbReference type="EMBL" id="NPDR01000012">
    <property type="protein sequence ID" value="PJZ47657.1"/>
    <property type="molecule type" value="Genomic_DNA"/>
</dbReference>
<keyword evidence="4 8" id="KW-1003">Cell membrane</keyword>
<name>A0A2M9Y7Y3_9LEPT</name>
<accession>A0A2M9Y7Y3</accession>
<feature type="transmembrane region" description="Helical" evidence="8">
    <location>
        <begin position="195"/>
        <end position="216"/>
    </location>
</feature>
<keyword evidence="7 8" id="KW-0472">Membrane</keyword>
<comment type="subcellular location">
    <subcellularLocation>
        <location evidence="1 8">Cell membrane</location>
        <topology evidence="1 8">Multi-pass membrane protein</topology>
    </subcellularLocation>
</comment>
<dbReference type="InterPro" id="IPR002781">
    <property type="entry name" value="TM_pro_TauE-like"/>
</dbReference>
<dbReference type="Pfam" id="PF01925">
    <property type="entry name" value="TauE"/>
    <property type="match status" value="1"/>
</dbReference>
<evidence type="ECO:0000256" key="5">
    <source>
        <dbReference type="ARBA" id="ARBA00022692"/>
    </source>
</evidence>
<keyword evidence="3" id="KW-0813">Transport</keyword>
<keyword evidence="5 8" id="KW-0812">Transmembrane</keyword>
<dbReference type="PANTHER" id="PTHR30269">
    <property type="entry name" value="TRANSMEMBRANE PROTEIN YFCA"/>
    <property type="match status" value="1"/>
</dbReference>
<comment type="caution">
    <text evidence="9">The sequence shown here is derived from an EMBL/GenBank/DDBJ whole genome shotgun (WGS) entry which is preliminary data.</text>
</comment>
<keyword evidence="6 8" id="KW-1133">Transmembrane helix</keyword>
<comment type="similarity">
    <text evidence="2 8">Belongs to the 4-toluene sulfonate uptake permease (TSUP) (TC 2.A.102) family.</text>
</comment>
<organism evidence="9 10">
    <name type="scientific">Leptospira saintgironsiae</name>
    <dbReference type="NCBI Taxonomy" id="2023183"/>
    <lineage>
        <taxon>Bacteria</taxon>
        <taxon>Pseudomonadati</taxon>
        <taxon>Spirochaetota</taxon>
        <taxon>Spirochaetia</taxon>
        <taxon>Leptospirales</taxon>
        <taxon>Leptospiraceae</taxon>
        <taxon>Leptospira</taxon>
    </lineage>
</organism>